<dbReference type="AlphaFoldDB" id="A0A256A0Z1"/>
<evidence type="ECO:0000256" key="1">
    <source>
        <dbReference type="SAM" id="SignalP"/>
    </source>
</evidence>
<sequence length="539" mass="60962">MKNGEMFNSRRQFLKLSAAALAFSALAGACSSKAKQLILQLSGAKHVLGHRLWAKNFPKPSQDLKTEILIVGGGITGLSAARALTKIGKTDFLLSELENQVGGNSRNGENKHSKFPVGAHYLPLPNKDDKPLIAFLQEAGIVRDIQADGTLIFDETQLVFDPEERLFIKNNWQEGIIPKYGISPHDQRQIDRFLQEMESFRRQKNDDTYSFAIPITKVKWTPELRAIDQQTMKQWCLANEFNSDPLLEYIDYCCRDDFGLGIDFVSAYAGIHYFAARKFDQGNEHADTVLTWPEGNARLKNHLSKYASNKTLTSQLVYDIKTTETGVEALVFDEKTNQSKRILAQKVLVCTPQYVNKYLFEKHRDLSAHFNYAPWLVAAITLRDFSDNFNNALSWDNVIHGGVGLGYINNRHQELQQQTGKDVISYYRAFSQADLGKARKLLYQKSANYWKSEIINDLKIAHPNIESFIEEIEIFRWGHGMISPTPGFLSGNALREAAKPIDNKIFFAHSDLSGISIFEEAFHQGIHVVENIYGTSVDS</sequence>
<organism evidence="2 3">
    <name type="scientific">Flavobacterium aurantiibacter</name>
    <dbReference type="NCBI Taxonomy" id="2023067"/>
    <lineage>
        <taxon>Bacteria</taxon>
        <taxon>Pseudomonadati</taxon>
        <taxon>Bacteroidota</taxon>
        <taxon>Flavobacteriia</taxon>
        <taxon>Flavobacteriales</taxon>
        <taxon>Flavobacteriaceae</taxon>
        <taxon>Flavobacterium</taxon>
    </lineage>
</organism>
<dbReference type="PANTHER" id="PTHR43563:SF1">
    <property type="entry name" value="AMINE OXIDASE [FLAVIN-CONTAINING] B"/>
    <property type="match status" value="1"/>
</dbReference>
<dbReference type="Proteomes" id="UP000216035">
    <property type="component" value="Unassembled WGS sequence"/>
</dbReference>
<dbReference type="PANTHER" id="PTHR43563">
    <property type="entry name" value="AMINE OXIDASE"/>
    <property type="match status" value="1"/>
</dbReference>
<comment type="caution">
    <text evidence="2">The sequence shown here is derived from an EMBL/GenBank/DDBJ whole genome shotgun (WGS) entry which is preliminary data.</text>
</comment>
<dbReference type="InterPro" id="IPR036188">
    <property type="entry name" value="FAD/NAD-bd_sf"/>
</dbReference>
<dbReference type="Gene3D" id="3.50.50.60">
    <property type="entry name" value="FAD/NAD(P)-binding domain"/>
    <property type="match status" value="1"/>
</dbReference>
<name>A0A256A0Z1_9FLAO</name>
<evidence type="ECO:0000313" key="3">
    <source>
        <dbReference type="Proteomes" id="UP000216035"/>
    </source>
</evidence>
<dbReference type="InterPro" id="IPR006311">
    <property type="entry name" value="TAT_signal"/>
</dbReference>
<feature type="signal peptide" evidence="1">
    <location>
        <begin position="1"/>
        <end position="27"/>
    </location>
</feature>
<dbReference type="PROSITE" id="PS51257">
    <property type="entry name" value="PROKAR_LIPOPROTEIN"/>
    <property type="match status" value="1"/>
</dbReference>
<gene>
    <name evidence="2" type="ORF">CHX27_04115</name>
</gene>
<dbReference type="InterPro" id="IPR050703">
    <property type="entry name" value="Flavin_MAO"/>
</dbReference>
<proteinExistence type="predicted"/>
<dbReference type="SUPFAM" id="SSF51905">
    <property type="entry name" value="FAD/NAD(P)-binding domain"/>
    <property type="match status" value="1"/>
</dbReference>
<reference evidence="2 3" key="1">
    <citation type="submission" date="2017-07" db="EMBL/GenBank/DDBJ databases">
        <title>Flavobacterium cyanobacteriorum sp. nov., isolated from cyanobacterial aggregates in a eutrophic lake.</title>
        <authorList>
            <person name="Cai H."/>
        </authorList>
    </citation>
    <scope>NUCLEOTIDE SEQUENCE [LARGE SCALE GENOMIC DNA]</scope>
    <source>
        <strain evidence="2 3">TH167</strain>
    </source>
</reference>
<dbReference type="RefSeq" id="WP_094485499.1">
    <property type="nucleotide sequence ID" value="NZ_NOXX01000159.1"/>
</dbReference>
<evidence type="ECO:0000313" key="2">
    <source>
        <dbReference type="EMBL" id="OYQ46774.1"/>
    </source>
</evidence>
<dbReference type="EMBL" id="NOXX01000159">
    <property type="protein sequence ID" value="OYQ46774.1"/>
    <property type="molecule type" value="Genomic_DNA"/>
</dbReference>
<dbReference type="Pfam" id="PF13450">
    <property type="entry name" value="NAD_binding_8"/>
    <property type="match status" value="1"/>
</dbReference>
<keyword evidence="1" id="KW-0732">Signal</keyword>
<keyword evidence="3" id="KW-1185">Reference proteome</keyword>
<dbReference type="OrthoDB" id="127573at2"/>
<accession>A0A256A0Z1</accession>
<dbReference type="GO" id="GO:0016491">
    <property type="term" value="F:oxidoreductase activity"/>
    <property type="evidence" value="ECO:0007669"/>
    <property type="project" value="UniProtKB-ARBA"/>
</dbReference>
<protein>
    <submittedName>
        <fullName evidence="2">Twin-arginine translocation pathway signal protein</fullName>
    </submittedName>
</protein>
<feature type="chain" id="PRO_5013395933" evidence="1">
    <location>
        <begin position="28"/>
        <end position="539"/>
    </location>
</feature>
<dbReference type="PROSITE" id="PS51318">
    <property type="entry name" value="TAT"/>
    <property type="match status" value="1"/>
</dbReference>